<dbReference type="STRING" id="61652.AXX16_0082"/>
<organism evidence="10 11">
    <name type="scientific">Serratia rubidaea</name>
    <name type="common">Serratia marinorubra</name>
    <dbReference type="NCBI Taxonomy" id="61652"/>
    <lineage>
        <taxon>Bacteria</taxon>
        <taxon>Pseudomonadati</taxon>
        <taxon>Pseudomonadota</taxon>
        <taxon>Gammaproteobacteria</taxon>
        <taxon>Enterobacterales</taxon>
        <taxon>Yersiniaceae</taxon>
        <taxon>Serratia</taxon>
    </lineage>
</organism>
<dbReference type="EMBL" id="LR134155">
    <property type="protein sequence ID" value="VEA71507.1"/>
    <property type="molecule type" value="Genomic_DNA"/>
</dbReference>
<feature type="domain" description="Glucose-methanol-choline oxidoreductase N-terminal" evidence="9">
    <location>
        <begin position="255"/>
        <end position="269"/>
    </location>
</feature>
<feature type="compositionally biased region" description="Basic and acidic residues" evidence="7">
    <location>
        <begin position="521"/>
        <end position="533"/>
    </location>
</feature>
<evidence type="ECO:0000256" key="7">
    <source>
        <dbReference type="SAM" id="MobiDB-lite"/>
    </source>
</evidence>
<dbReference type="PROSITE" id="PS00623">
    <property type="entry name" value="GMC_OXRED_1"/>
    <property type="match status" value="1"/>
</dbReference>
<evidence type="ECO:0000256" key="1">
    <source>
        <dbReference type="ARBA" id="ARBA00001974"/>
    </source>
</evidence>
<evidence type="ECO:0000313" key="11">
    <source>
        <dbReference type="Proteomes" id="UP000271603"/>
    </source>
</evidence>
<dbReference type="InterPro" id="IPR036188">
    <property type="entry name" value="FAD/NAD-bd_sf"/>
</dbReference>
<evidence type="ECO:0000256" key="5">
    <source>
        <dbReference type="PIRSR" id="PIRSR000137-2"/>
    </source>
</evidence>
<evidence type="ECO:0000256" key="4">
    <source>
        <dbReference type="ARBA" id="ARBA00022827"/>
    </source>
</evidence>
<feature type="binding site" evidence="5">
    <location>
        <position position="504"/>
    </location>
    <ligand>
        <name>FAD</name>
        <dbReference type="ChEBI" id="CHEBI:57692"/>
    </ligand>
</feature>
<evidence type="ECO:0000256" key="2">
    <source>
        <dbReference type="ARBA" id="ARBA00010790"/>
    </source>
</evidence>
<dbReference type="Gene3D" id="3.30.560.10">
    <property type="entry name" value="Glucose Oxidase, domain 3"/>
    <property type="match status" value="1"/>
</dbReference>
<gene>
    <name evidence="10" type="primary">alkJ</name>
    <name evidence="10" type="ORF">NCTC9419_03068</name>
</gene>
<dbReference type="PROSITE" id="PS00624">
    <property type="entry name" value="GMC_OXRED_2"/>
    <property type="match status" value="1"/>
</dbReference>
<dbReference type="Proteomes" id="UP000271603">
    <property type="component" value="Chromosome"/>
</dbReference>
<dbReference type="InterPro" id="IPR012132">
    <property type="entry name" value="GMC_OxRdtase"/>
</dbReference>
<protein>
    <submittedName>
        <fullName evidence="10">Alcohol dehydrogenase [acceptor]</fullName>
        <ecNumber evidence="10">1.1.99.-</ecNumber>
    </submittedName>
</protein>
<dbReference type="GO" id="GO:0050660">
    <property type="term" value="F:flavin adenine dinucleotide binding"/>
    <property type="evidence" value="ECO:0007669"/>
    <property type="project" value="InterPro"/>
</dbReference>
<evidence type="ECO:0000256" key="3">
    <source>
        <dbReference type="ARBA" id="ARBA00022630"/>
    </source>
</evidence>
<name>A0A3S4GCU2_SERRU</name>
<dbReference type="InterPro" id="IPR000172">
    <property type="entry name" value="GMC_OxRdtase_N"/>
</dbReference>
<feature type="binding site" evidence="5">
    <location>
        <position position="83"/>
    </location>
    <ligand>
        <name>FAD</name>
        <dbReference type="ChEBI" id="CHEBI:57692"/>
    </ligand>
</feature>
<evidence type="ECO:0000256" key="6">
    <source>
        <dbReference type="RuleBase" id="RU003968"/>
    </source>
</evidence>
<sequence>MSDNRFDYIIVGAGSAGCVLAAQLIRRTQARVLLLEAGGDDNNLFIKMPAGVAKIIAKKSWPYETEPEPHANGRRMQIAQGKVLGGSSSINGMIYIRGQQQDYDDWEQQYGCRGWGYRDVLPYFRRAEANESLSDAYHGDEGLLPVSENRYRHPLSMAFIRAGQELKLPYRNDFNGDSQHGVGFYQTTTRNGERASTARTYLQAVRDQQRLVVKLNALAHRVIIEDNVARGVAYSQNGGAEVSAFAEQEVIICAGAVGSPKLLMLSGIGPHAHLTSLGITPLADLPVGKNFHDHLHMSINASTRQPVSLFGADRGLQALRHGAQWLAFRSGVLTSNILEGAAFADSRGGDRPDVQVHFLPLLDGWDNVPGEPLPEVHGVTLKVGYLQPKARGEVLLRSRNPADAVKLHANYLGHPEDLAGCVRAVKFGLRFLQTAALKPLIKEVLMPQPAWQQDDAQLEEFVRNFCKTVYHPVGSCRMGQHAADSVTDLQLRVHGFARLRVVDGSVMPQVPSGNTNAPDHYAGREGRRSDPRRSGLGGRRCGSGTQSPATGSAPPRYGQE</sequence>
<reference evidence="10 11" key="1">
    <citation type="submission" date="2018-12" db="EMBL/GenBank/DDBJ databases">
        <authorList>
            <consortium name="Pathogen Informatics"/>
        </authorList>
    </citation>
    <scope>NUCLEOTIDE SEQUENCE [LARGE SCALE GENOMIC DNA]</scope>
    <source>
        <strain evidence="10 11">NCTC9419</strain>
    </source>
</reference>
<feature type="domain" description="Glucose-methanol-choline oxidoreductase N-terminal" evidence="8">
    <location>
        <begin position="81"/>
        <end position="104"/>
    </location>
</feature>
<comment type="similarity">
    <text evidence="2 6">Belongs to the GMC oxidoreductase family.</text>
</comment>
<keyword evidence="10" id="KW-0560">Oxidoreductase</keyword>
<dbReference type="SUPFAM" id="SSF54373">
    <property type="entry name" value="FAD-linked reductases, C-terminal domain"/>
    <property type="match status" value="1"/>
</dbReference>
<dbReference type="PROSITE" id="PS51257">
    <property type="entry name" value="PROKAR_LIPOPROTEIN"/>
    <property type="match status" value="1"/>
</dbReference>
<dbReference type="EC" id="1.1.99.-" evidence="10"/>
<dbReference type="Gene3D" id="3.50.50.60">
    <property type="entry name" value="FAD/NAD(P)-binding domain"/>
    <property type="match status" value="1"/>
</dbReference>
<keyword evidence="3 6" id="KW-0285">Flavoprotein</keyword>
<accession>A0A3S4GCU2</accession>
<dbReference type="AlphaFoldDB" id="A0A3S4GCU2"/>
<dbReference type="Pfam" id="PF05199">
    <property type="entry name" value="GMC_oxred_C"/>
    <property type="match status" value="1"/>
</dbReference>
<dbReference type="PANTHER" id="PTHR11552:SF147">
    <property type="entry name" value="CHOLINE DEHYDROGENASE, MITOCHONDRIAL"/>
    <property type="match status" value="1"/>
</dbReference>
<dbReference type="InterPro" id="IPR007867">
    <property type="entry name" value="GMC_OxRtase_C"/>
</dbReference>
<feature type="region of interest" description="Disordered" evidence="7">
    <location>
        <begin position="507"/>
        <end position="560"/>
    </location>
</feature>
<dbReference type="PIRSF" id="PIRSF000137">
    <property type="entry name" value="Alcohol_oxidase"/>
    <property type="match status" value="1"/>
</dbReference>
<evidence type="ECO:0000259" key="9">
    <source>
        <dbReference type="PROSITE" id="PS00624"/>
    </source>
</evidence>
<dbReference type="PANTHER" id="PTHR11552">
    <property type="entry name" value="GLUCOSE-METHANOL-CHOLINE GMC OXIDOREDUCTASE"/>
    <property type="match status" value="1"/>
</dbReference>
<dbReference type="Pfam" id="PF00732">
    <property type="entry name" value="GMC_oxred_N"/>
    <property type="match status" value="1"/>
</dbReference>
<dbReference type="SUPFAM" id="SSF51905">
    <property type="entry name" value="FAD/NAD(P)-binding domain"/>
    <property type="match status" value="1"/>
</dbReference>
<proteinExistence type="inferred from homology"/>
<comment type="cofactor">
    <cofactor evidence="1 5">
        <name>FAD</name>
        <dbReference type="ChEBI" id="CHEBI:57692"/>
    </cofactor>
</comment>
<evidence type="ECO:0000313" key="10">
    <source>
        <dbReference type="EMBL" id="VEA71507.1"/>
    </source>
</evidence>
<keyword evidence="4 5" id="KW-0274">FAD</keyword>
<evidence type="ECO:0000259" key="8">
    <source>
        <dbReference type="PROSITE" id="PS00623"/>
    </source>
</evidence>
<dbReference type="GO" id="GO:0016614">
    <property type="term" value="F:oxidoreductase activity, acting on CH-OH group of donors"/>
    <property type="evidence" value="ECO:0007669"/>
    <property type="project" value="InterPro"/>
</dbReference>